<dbReference type="InterPro" id="IPR011701">
    <property type="entry name" value="MFS"/>
</dbReference>
<keyword evidence="6 7" id="KW-0472">Membrane</keyword>
<evidence type="ECO:0000256" key="5">
    <source>
        <dbReference type="ARBA" id="ARBA00022989"/>
    </source>
</evidence>
<dbReference type="InterPro" id="IPR036259">
    <property type="entry name" value="MFS_trans_sf"/>
</dbReference>
<evidence type="ECO:0000256" key="1">
    <source>
        <dbReference type="ARBA" id="ARBA00004651"/>
    </source>
</evidence>
<proteinExistence type="predicted"/>
<sequence>MPNSSRSWLPIAVWAVGAVAYLAAIMSRTSLSATAGVASERFDLTSEHLAAFGLLQLIVYAGAQIPVGMLIDRLGARTVLLAGLVLIAASQLMIGFGETFSTLLAARALAGLGDAMVFPSAVRLTAVSLRPAWISTGTQMVGVVGNFGMLVTATPLLWMVDMVGWPPAYLILAAVTGVIALCSGVVLVLMGPDATRTASNESLGDVLRGTGRAMKHPGTWLAFFTHFSTNLAFVAFIVTWGALFLQYGAEIGTGGASVYLSAIPIIGMIAGPVVGRLVSTMPEWRRIIIVWSVIGQLVAWGAVLLWPVPTPFPLLVLLAVATAIGGPASLIAFELSRQFVPASLAARANGIVNTGGFTGALLAIGSTGLLLSIQGAHAPGDYSMEMFRIAFLPMLGMMTAGLIAFIVLSRRMRRREP</sequence>
<protein>
    <submittedName>
        <fullName evidence="9">MFS family permease</fullName>
    </submittedName>
</protein>
<dbReference type="Gene3D" id="1.20.1250.20">
    <property type="entry name" value="MFS general substrate transporter like domains"/>
    <property type="match status" value="2"/>
</dbReference>
<accession>A0ABS4ZGL3</accession>
<evidence type="ECO:0000256" key="2">
    <source>
        <dbReference type="ARBA" id="ARBA00022448"/>
    </source>
</evidence>
<evidence type="ECO:0000256" key="4">
    <source>
        <dbReference type="ARBA" id="ARBA00022692"/>
    </source>
</evidence>
<evidence type="ECO:0000256" key="3">
    <source>
        <dbReference type="ARBA" id="ARBA00022475"/>
    </source>
</evidence>
<organism evidence="9 10">
    <name type="scientific">Microbacterium amylolyticum</name>
    <dbReference type="NCBI Taxonomy" id="936337"/>
    <lineage>
        <taxon>Bacteria</taxon>
        <taxon>Bacillati</taxon>
        <taxon>Actinomycetota</taxon>
        <taxon>Actinomycetes</taxon>
        <taxon>Micrococcales</taxon>
        <taxon>Microbacteriaceae</taxon>
        <taxon>Microbacterium</taxon>
    </lineage>
</organism>
<feature type="transmembrane region" description="Helical" evidence="7">
    <location>
        <begin position="386"/>
        <end position="408"/>
    </location>
</feature>
<evidence type="ECO:0000259" key="8">
    <source>
        <dbReference type="PROSITE" id="PS50850"/>
    </source>
</evidence>
<feature type="transmembrane region" description="Helical" evidence="7">
    <location>
        <begin position="256"/>
        <end position="275"/>
    </location>
</feature>
<reference evidence="9 10" key="1">
    <citation type="submission" date="2021-03" db="EMBL/GenBank/DDBJ databases">
        <title>Sequencing the genomes of 1000 actinobacteria strains.</title>
        <authorList>
            <person name="Klenk H.-P."/>
        </authorList>
    </citation>
    <scope>NUCLEOTIDE SEQUENCE [LARGE SCALE GENOMIC DNA]</scope>
    <source>
        <strain evidence="9 10">DSM 24221</strain>
    </source>
</reference>
<feature type="transmembrane region" description="Helical" evidence="7">
    <location>
        <begin position="108"/>
        <end position="129"/>
    </location>
</feature>
<comment type="subcellular location">
    <subcellularLocation>
        <location evidence="1">Cell membrane</location>
        <topology evidence="1">Multi-pass membrane protein</topology>
    </subcellularLocation>
</comment>
<evidence type="ECO:0000313" key="10">
    <source>
        <dbReference type="Proteomes" id="UP001519362"/>
    </source>
</evidence>
<feature type="transmembrane region" description="Helical" evidence="7">
    <location>
        <begin position="354"/>
        <end position="374"/>
    </location>
</feature>
<comment type="caution">
    <text evidence="9">The sequence shown here is derived from an EMBL/GenBank/DDBJ whole genome shotgun (WGS) entry which is preliminary data.</text>
</comment>
<evidence type="ECO:0000313" key="9">
    <source>
        <dbReference type="EMBL" id="MBP2436424.1"/>
    </source>
</evidence>
<feature type="transmembrane region" description="Helical" evidence="7">
    <location>
        <begin position="287"/>
        <end position="306"/>
    </location>
</feature>
<feature type="transmembrane region" description="Helical" evidence="7">
    <location>
        <begin position="312"/>
        <end position="333"/>
    </location>
</feature>
<feature type="transmembrane region" description="Helical" evidence="7">
    <location>
        <begin position="166"/>
        <end position="190"/>
    </location>
</feature>
<dbReference type="EMBL" id="JAGIOL010000001">
    <property type="protein sequence ID" value="MBP2436424.1"/>
    <property type="molecule type" value="Genomic_DNA"/>
</dbReference>
<evidence type="ECO:0000256" key="7">
    <source>
        <dbReference type="SAM" id="Phobius"/>
    </source>
</evidence>
<feature type="transmembrane region" description="Helical" evidence="7">
    <location>
        <begin position="78"/>
        <end position="96"/>
    </location>
</feature>
<dbReference type="CDD" id="cd06174">
    <property type="entry name" value="MFS"/>
    <property type="match status" value="1"/>
</dbReference>
<evidence type="ECO:0000256" key="6">
    <source>
        <dbReference type="ARBA" id="ARBA00023136"/>
    </source>
</evidence>
<keyword evidence="5 7" id="KW-1133">Transmembrane helix</keyword>
<keyword evidence="4 7" id="KW-0812">Transmembrane</keyword>
<dbReference type="SUPFAM" id="SSF103473">
    <property type="entry name" value="MFS general substrate transporter"/>
    <property type="match status" value="1"/>
</dbReference>
<dbReference type="Proteomes" id="UP001519362">
    <property type="component" value="Unassembled WGS sequence"/>
</dbReference>
<dbReference type="PROSITE" id="PS50850">
    <property type="entry name" value="MFS"/>
    <property type="match status" value="1"/>
</dbReference>
<dbReference type="Pfam" id="PF07690">
    <property type="entry name" value="MFS_1"/>
    <property type="match status" value="1"/>
</dbReference>
<dbReference type="PANTHER" id="PTHR42718">
    <property type="entry name" value="MAJOR FACILITATOR SUPERFAMILY MULTIDRUG TRANSPORTER MFSC"/>
    <property type="match status" value="1"/>
</dbReference>
<dbReference type="InterPro" id="IPR020846">
    <property type="entry name" value="MFS_dom"/>
</dbReference>
<keyword evidence="2" id="KW-0813">Transport</keyword>
<dbReference type="RefSeq" id="WP_165136415.1">
    <property type="nucleotide sequence ID" value="NZ_CP049253.1"/>
</dbReference>
<feature type="domain" description="Major facilitator superfamily (MFS) profile" evidence="8">
    <location>
        <begin position="13"/>
        <end position="413"/>
    </location>
</feature>
<gene>
    <name evidence="9" type="ORF">JOF34_001010</name>
</gene>
<name>A0ABS4ZGL3_9MICO</name>
<keyword evidence="3" id="KW-1003">Cell membrane</keyword>
<keyword evidence="10" id="KW-1185">Reference proteome</keyword>
<feature type="transmembrane region" description="Helical" evidence="7">
    <location>
        <begin position="141"/>
        <end position="160"/>
    </location>
</feature>
<feature type="transmembrane region" description="Helical" evidence="7">
    <location>
        <begin position="220"/>
        <end position="244"/>
    </location>
</feature>
<dbReference type="PANTHER" id="PTHR42718:SF46">
    <property type="entry name" value="BLR6921 PROTEIN"/>
    <property type="match status" value="1"/>
</dbReference>
<feature type="transmembrane region" description="Helical" evidence="7">
    <location>
        <begin position="48"/>
        <end position="71"/>
    </location>
</feature>